<dbReference type="AlphaFoldDB" id="A0A7G1PD15"/>
<protein>
    <submittedName>
        <fullName evidence="2">Uncharacterized protein</fullName>
    </submittedName>
</protein>
<reference evidence="2 3" key="1">
    <citation type="journal article" date="2014" name="Int. J. Syst. Evol. Microbiol.">
        <title>Complete genome sequence of Corynebacterium casei LMG S-19264T (=DSM 44701T), isolated from a smear-ripened cheese.</title>
        <authorList>
            <consortium name="US DOE Joint Genome Institute (JGI-PGF)"/>
            <person name="Walter F."/>
            <person name="Albersmeier A."/>
            <person name="Kalinowski J."/>
            <person name="Ruckert C."/>
        </authorList>
    </citation>
    <scope>NUCLEOTIDE SEQUENCE [LARGE SCALE GENOMIC DNA]</scope>
    <source>
        <strain evidence="2 3">JCM 4677</strain>
    </source>
</reference>
<feature type="compositionally biased region" description="Pro residues" evidence="1">
    <location>
        <begin position="105"/>
        <end position="115"/>
    </location>
</feature>
<gene>
    <name evidence="2" type="ORF">GCM10017557_64290</name>
</gene>
<proteinExistence type="predicted"/>
<evidence type="ECO:0000256" key="1">
    <source>
        <dbReference type="SAM" id="MobiDB-lite"/>
    </source>
</evidence>
<dbReference type="RefSeq" id="WP_190853402.1">
    <property type="nucleotide sequence ID" value="NZ_AP023440.1"/>
</dbReference>
<organism evidence="2 3">
    <name type="scientific">Streptomyces aurantiacus</name>
    <dbReference type="NCBI Taxonomy" id="47760"/>
    <lineage>
        <taxon>Bacteria</taxon>
        <taxon>Bacillati</taxon>
        <taxon>Actinomycetota</taxon>
        <taxon>Actinomycetes</taxon>
        <taxon>Kitasatosporales</taxon>
        <taxon>Streptomycetaceae</taxon>
        <taxon>Streptomyces</taxon>
        <taxon>Streptomyces aurantiacus group</taxon>
    </lineage>
</organism>
<evidence type="ECO:0000313" key="3">
    <source>
        <dbReference type="Proteomes" id="UP000516444"/>
    </source>
</evidence>
<feature type="region of interest" description="Disordered" evidence="1">
    <location>
        <begin position="93"/>
        <end position="115"/>
    </location>
</feature>
<accession>A0A7G1PD15</accession>
<dbReference type="EMBL" id="AP023440">
    <property type="protein sequence ID" value="BCL31570.1"/>
    <property type="molecule type" value="Genomic_DNA"/>
</dbReference>
<name>A0A7G1PD15_9ACTN</name>
<evidence type="ECO:0000313" key="2">
    <source>
        <dbReference type="EMBL" id="BCL31570.1"/>
    </source>
</evidence>
<sequence>MPDHVPTDFREHEPAVSPTDTFAVVRSEDGRWYTVTGPCPTCRATVVFRVAYGVLGPPKRLLGGGRRTPEPLTGSIPVYCQCGYPHAEKPPESPDSGCGAFWEVPVPPPAPGTTT</sequence>
<dbReference type="Proteomes" id="UP000516444">
    <property type="component" value="Chromosome"/>
</dbReference>
<dbReference type="KEGG" id="sgm:GCM10017557_64290"/>
<keyword evidence="3" id="KW-1185">Reference proteome</keyword>